<evidence type="ECO:0000313" key="3">
    <source>
        <dbReference type="Proteomes" id="UP000765509"/>
    </source>
</evidence>
<dbReference type="Proteomes" id="UP000765509">
    <property type="component" value="Unassembled WGS sequence"/>
</dbReference>
<keyword evidence="3" id="KW-1185">Reference proteome</keyword>
<proteinExistence type="predicted"/>
<dbReference type="EMBL" id="AVOT02009720">
    <property type="protein sequence ID" value="MBW0488677.1"/>
    <property type="molecule type" value="Genomic_DNA"/>
</dbReference>
<organism evidence="2 3">
    <name type="scientific">Austropuccinia psidii MF-1</name>
    <dbReference type="NCBI Taxonomy" id="1389203"/>
    <lineage>
        <taxon>Eukaryota</taxon>
        <taxon>Fungi</taxon>
        <taxon>Dikarya</taxon>
        <taxon>Basidiomycota</taxon>
        <taxon>Pucciniomycotina</taxon>
        <taxon>Pucciniomycetes</taxon>
        <taxon>Pucciniales</taxon>
        <taxon>Sphaerophragmiaceae</taxon>
        <taxon>Austropuccinia</taxon>
    </lineage>
</organism>
<feature type="compositionally biased region" description="Basic and acidic residues" evidence="1">
    <location>
        <begin position="1"/>
        <end position="11"/>
    </location>
</feature>
<comment type="caution">
    <text evidence="2">The sequence shown here is derived from an EMBL/GenBank/DDBJ whole genome shotgun (WGS) entry which is preliminary data.</text>
</comment>
<name>A0A9Q3CRT5_9BASI</name>
<accession>A0A9Q3CRT5</accession>
<evidence type="ECO:0000313" key="2">
    <source>
        <dbReference type="EMBL" id="MBW0488677.1"/>
    </source>
</evidence>
<feature type="region of interest" description="Disordered" evidence="1">
    <location>
        <begin position="1"/>
        <end position="21"/>
    </location>
</feature>
<dbReference type="AlphaFoldDB" id="A0A9Q3CRT5"/>
<evidence type="ECO:0000256" key="1">
    <source>
        <dbReference type="SAM" id="MobiDB-lite"/>
    </source>
</evidence>
<gene>
    <name evidence="2" type="ORF">O181_028392</name>
</gene>
<reference evidence="2" key="1">
    <citation type="submission" date="2021-03" db="EMBL/GenBank/DDBJ databases">
        <title>Draft genome sequence of rust myrtle Austropuccinia psidii MF-1, a brazilian biotype.</title>
        <authorList>
            <person name="Quecine M.C."/>
            <person name="Pachon D.M.R."/>
            <person name="Bonatelli M.L."/>
            <person name="Correr F.H."/>
            <person name="Franceschini L.M."/>
            <person name="Leite T.F."/>
            <person name="Margarido G.R.A."/>
            <person name="Almeida C.A."/>
            <person name="Ferrarezi J.A."/>
            <person name="Labate C.A."/>
        </authorList>
    </citation>
    <scope>NUCLEOTIDE SEQUENCE</scope>
    <source>
        <strain evidence="2">MF-1</strain>
    </source>
</reference>
<sequence>MEHTLTDDTRDLFSGPLNKENNIRNPCRISRPEEELQGLVEEIFQENLWENEVLYKSQASITHQEVPPLFIQEFNQNWNINPQVPHFQVKAGEPSNSKVTFSKEMDKKSFEGILKKEADENKPSAYPEQACQDQLTSEEKGILELYDALFNMGSQQIETTNLAQRLELTNSQITQEITILSGQIPAILHQNPSN</sequence>
<protein>
    <submittedName>
        <fullName evidence="2">Uncharacterized protein</fullName>
    </submittedName>
</protein>